<dbReference type="Proteomes" id="UP000321685">
    <property type="component" value="Unassembled WGS sequence"/>
</dbReference>
<keyword evidence="4" id="KW-1185">Reference proteome</keyword>
<evidence type="ECO:0000313" key="4">
    <source>
        <dbReference type="Proteomes" id="UP000321685"/>
    </source>
</evidence>
<feature type="region of interest" description="Disordered" evidence="1">
    <location>
        <begin position="1"/>
        <end position="42"/>
    </location>
</feature>
<accession>A0A511DKS4</accession>
<dbReference type="InterPro" id="IPR036513">
    <property type="entry name" value="STAS_dom_sf"/>
</dbReference>
<protein>
    <recommendedName>
        <fullName evidence="2">MlaB-like STAS domain-containing protein</fullName>
    </recommendedName>
</protein>
<gene>
    <name evidence="3" type="ORF">PSU4_33380</name>
</gene>
<sequence>MWGPSRTLSTDSWRDGPHTPVAPLIPTGARRGRPMSPGRPRRHMGVKTVVFGAGRPDLAAARVHALLCAGVDVACDVGAVVAPDARAVDALLRLVLHARRCGGRLRFVGAPQRLTDLLLACGLDGVVDIEPRPPPDQPKNTSASA</sequence>
<feature type="domain" description="MlaB-like STAS" evidence="2">
    <location>
        <begin position="57"/>
        <end position="124"/>
    </location>
</feature>
<dbReference type="AlphaFoldDB" id="A0A511DKS4"/>
<dbReference type="Pfam" id="PF13466">
    <property type="entry name" value="STAS_2"/>
    <property type="match status" value="1"/>
</dbReference>
<reference evidence="3 4" key="1">
    <citation type="submission" date="2019-07" db="EMBL/GenBank/DDBJ databases">
        <title>Whole genome shotgun sequence of Pseudonocardia sulfidoxydans NBRC 16205.</title>
        <authorList>
            <person name="Hosoyama A."/>
            <person name="Uohara A."/>
            <person name="Ohji S."/>
            <person name="Ichikawa N."/>
        </authorList>
    </citation>
    <scope>NUCLEOTIDE SEQUENCE [LARGE SCALE GENOMIC DNA]</scope>
    <source>
        <strain evidence="3 4">NBRC 16205</strain>
    </source>
</reference>
<dbReference type="SUPFAM" id="SSF52091">
    <property type="entry name" value="SpoIIaa-like"/>
    <property type="match status" value="1"/>
</dbReference>
<comment type="caution">
    <text evidence="3">The sequence shown here is derived from an EMBL/GenBank/DDBJ whole genome shotgun (WGS) entry which is preliminary data.</text>
</comment>
<dbReference type="InterPro" id="IPR058548">
    <property type="entry name" value="MlaB-like_STAS"/>
</dbReference>
<dbReference type="Gene3D" id="3.30.750.24">
    <property type="entry name" value="STAS domain"/>
    <property type="match status" value="1"/>
</dbReference>
<evidence type="ECO:0000313" key="3">
    <source>
        <dbReference type="EMBL" id="GEL24384.1"/>
    </source>
</evidence>
<dbReference type="EMBL" id="BJVJ01000032">
    <property type="protein sequence ID" value="GEL24384.1"/>
    <property type="molecule type" value="Genomic_DNA"/>
</dbReference>
<name>A0A511DKS4_9PSEU</name>
<evidence type="ECO:0000256" key="1">
    <source>
        <dbReference type="SAM" id="MobiDB-lite"/>
    </source>
</evidence>
<evidence type="ECO:0000259" key="2">
    <source>
        <dbReference type="Pfam" id="PF13466"/>
    </source>
</evidence>
<proteinExistence type="predicted"/>
<organism evidence="3 4">
    <name type="scientific">Pseudonocardia sulfidoxydans NBRC 16205</name>
    <dbReference type="NCBI Taxonomy" id="1223511"/>
    <lineage>
        <taxon>Bacteria</taxon>
        <taxon>Bacillati</taxon>
        <taxon>Actinomycetota</taxon>
        <taxon>Actinomycetes</taxon>
        <taxon>Pseudonocardiales</taxon>
        <taxon>Pseudonocardiaceae</taxon>
        <taxon>Pseudonocardia</taxon>
    </lineage>
</organism>
<feature type="compositionally biased region" description="Polar residues" evidence="1">
    <location>
        <begin position="1"/>
        <end position="11"/>
    </location>
</feature>